<accession>A0A834T0B2</accession>
<dbReference type="EMBL" id="JAAIUW010000010">
    <property type="protein sequence ID" value="KAF7813340.1"/>
    <property type="molecule type" value="Genomic_DNA"/>
</dbReference>
<organism evidence="1 2">
    <name type="scientific">Senna tora</name>
    <dbReference type="NCBI Taxonomy" id="362788"/>
    <lineage>
        <taxon>Eukaryota</taxon>
        <taxon>Viridiplantae</taxon>
        <taxon>Streptophyta</taxon>
        <taxon>Embryophyta</taxon>
        <taxon>Tracheophyta</taxon>
        <taxon>Spermatophyta</taxon>
        <taxon>Magnoliopsida</taxon>
        <taxon>eudicotyledons</taxon>
        <taxon>Gunneridae</taxon>
        <taxon>Pentapetalae</taxon>
        <taxon>rosids</taxon>
        <taxon>fabids</taxon>
        <taxon>Fabales</taxon>
        <taxon>Fabaceae</taxon>
        <taxon>Caesalpinioideae</taxon>
        <taxon>Cassia clade</taxon>
        <taxon>Senna</taxon>
    </lineage>
</organism>
<gene>
    <name evidence="1" type="ORF">G2W53_034316</name>
</gene>
<protein>
    <submittedName>
        <fullName evidence="1">Uncharacterized protein</fullName>
    </submittedName>
</protein>
<keyword evidence="2" id="KW-1185">Reference proteome</keyword>
<evidence type="ECO:0000313" key="1">
    <source>
        <dbReference type="EMBL" id="KAF7813340.1"/>
    </source>
</evidence>
<reference evidence="1" key="1">
    <citation type="submission" date="2020-09" db="EMBL/GenBank/DDBJ databases">
        <title>Genome-Enabled Discovery of Anthraquinone Biosynthesis in Senna tora.</title>
        <authorList>
            <person name="Kang S.-H."/>
            <person name="Pandey R.P."/>
            <person name="Lee C.-M."/>
            <person name="Sim J.-S."/>
            <person name="Jeong J.-T."/>
            <person name="Choi B.-S."/>
            <person name="Jung M."/>
            <person name="Ginzburg D."/>
            <person name="Zhao K."/>
            <person name="Won S.Y."/>
            <person name="Oh T.-J."/>
            <person name="Yu Y."/>
            <person name="Kim N.-H."/>
            <person name="Lee O.R."/>
            <person name="Lee T.-H."/>
            <person name="Bashyal P."/>
            <person name="Kim T.-S."/>
            <person name="Lee W.-H."/>
            <person name="Kawkins C."/>
            <person name="Kim C.-K."/>
            <person name="Kim J.S."/>
            <person name="Ahn B.O."/>
            <person name="Rhee S.Y."/>
            <person name="Sohng J.K."/>
        </authorList>
    </citation>
    <scope>NUCLEOTIDE SEQUENCE</scope>
    <source>
        <tissue evidence="1">Leaf</tissue>
    </source>
</reference>
<evidence type="ECO:0000313" key="2">
    <source>
        <dbReference type="Proteomes" id="UP000634136"/>
    </source>
</evidence>
<sequence length="25" mass="2769">MEICSDLGFTWLTGTQFALPRVLVA</sequence>
<dbReference type="Proteomes" id="UP000634136">
    <property type="component" value="Unassembled WGS sequence"/>
</dbReference>
<comment type="caution">
    <text evidence="1">The sequence shown here is derived from an EMBL/GenBank/DDBJ whole genome shotgun (WGS) entry which is preliminary data.</text>
</comment>
<name>A0A834T0B2_9FABA</name>
<dbReference type="AlphaFoldDB" id="A0A834T0B2"/>
<proteinExistence type="predicted"/>